<sequence>MTGKYKTKNLKNKSLVKKSDTEGKGDSESCSSKVLCQANSPLRPRECRYEREKRDMPAAKRKVGRPRKVNGGASNQIAEKRTTFAKHTASYLKLSKLRSQAKYRKHKTADQVQASKQSFVEKKQLRKDQETNKCIVGQKTKLSIKKVNTQKISLTNKSQPSTLQQSKNNIAKKYKKSPVKARKKSLRSAQADLKMSANSSVRTLRSQLTPIVDQKVTVFKNKKNVLQYLKKKQSVALSKINKLESAIPISNLTPVVELDTDDVISSAWLPLSERQPLSMEKRMLLRGCYPTHKCCQQRAVQMFDNCTQWEDPAYLYSMLSASSSSCPPSNSNTSAPIAFGQLILNQNLEASQASQAFTVIQQTPGQHQLVLQNVPREETFPGIVVHPHNHEALNQRKNHEPVLQQVQDVGSSEYRLFQGIKQEKKALVHPKKRGRKRKCQPKESLNQSQDRNQISFITPGTGVCDLNDNINRSTNDLNLNYLPFEQNNIACQGVQISSLFQCAKISDVKGNVGLEFEAEDELFGRDVSQSQYQGFHEDSVNFQMETKILDSTGKERKMLKMGLPILSEIKKSSMNFGSSKVISQTDTYSPAHNPGSRNLNLLQRPTNTHVKLNTNKRTTSNLVSLRPIHFTKPAQKNISCAFLTDTEQTLGCSSPTLKPEQATLISQTKTVTALSHEPYQMSETEQQIHASDTKQKFPVLCEALSNLNTSSQAILTMQNPLELASVTQSQKEKANMQSSAVTNVANSEDADVFIESEIQNKAPTIQNSLQSTFIVPLVQSGTVQTQHYNHIPPSKSIVTTSVSQSSTQELPTQVETNRLTNSHLSTVCTSNYTESNLNYPTSSPALDPILSVVVLDNDSDTDSVEIPNLCYPIHLSPLGLSQRAK</sequence>
<reference evidence="2" key="1">
    <citation type="journal article" date="2023" name="G3 (Bethesda)">
        <title>A reference genome for the long-term kleptoplast-retaining sea slug Elysia crispata morphotype clarki.</title>
        <authorList>
            <person name="Eastman K.E."/>
            <person name="Pendleton A.L."/>
            <person name="Shaikh M.A."/>
            <person name="Suttiyut T."/>
            <person name="Ogas R."/>
            <person name="Tomko P."/>
            <person name="Gavelis G."/>
            <person name="Widhalm J.R."/>
            <person name="Wisecaver J.H."/>
        </authorList>
    </citation>
    <scope>NUCLEOTIDE SEQUENCE</scope>
    <source>
        <strain evidence="2">ECLA1</strain>
    </source>
</reference>
<feature type="region of interest" description="Disordered" evidence="1">
    <location>
        <begin position="428"/>
        <end position="450"/>
    </location>
</feature>
<feature type="compositionally biased region" description="Polar residues" evidence="1">
    <location>
        <begin position="28"/>
        <end position="40"/>
    </location>
</feature>
<name>A0AAE0Z0X5_9GAST</name>
<dbReference type="AlphaFoldDB" id="A0AAE0Z0X5"/>
<evidence type="ECO:0000313" key="2">
    <source>
        <dbReference type="EMBL" id="KAK3760061.1"/>
    </source>
</evidence>
<accession>A0AAE0Z0X5</accession>
<feature type="compositionally biased region" description="Basic residues" evidence="1">
    <location>
        <begin position="59"/>
        <end position="68"/>
    </location>
</feature>
<feature type="compositionally biased region" description="Basic and acidic residues" evidence="1">
    <location>
        <begin position="43"/>
        <end position="58"/>
    </location>
</feature>
<protein>
    <submittedName>
        <fullName evidence="2">Uncharacterized protein</fullName>
    </submittedName>
</protein>
<feature type="region of interest" description="Disordered" evidence="1">
    <location>
        <begin position="1"/>
        <end position="78"/>
    </location>
</feature>
<keyword evidence="3" id="KW-1185">Reference proteome</keyword>
<gene>
    <name evidence="2" type="ORF">RRG08_064732</name>
</gene>
<evidence type="ECO:0000256" key="1">
    <source>
        <dbReference type="SAM" id="MobiDB-lite"/>
    </source>
</evidence>
<proteinExistence type="predicted"/>
<dbReference type="EMBL" id="JAWDGP010005047">
    <property type="protein sequence ID" value="KAK3760061.1"/>
    <property type="molecule type" value="Genomic_DNA"/>
</dbReference>
<organism evidence="2 3">
    <name type="scientific">Elysia crispata</name>
    <name type="common">lettuce slug</name>
    <dbReference type="NCBI Taxonomy" id="231223"/>
    <lineage>
        <taxon>Eukaryota</taxon>
        <taxon>Metazoa</taxon>
        <taxon>Spiralia</taxon>
        <taxon>Lophotrochozoa</taxon>
        <taxon>Mollusca</taxon>
        <taxon>Gastropoda</taxon>
        <taxon>Heterobranchia</taxon>
        <taxon>Euthyneura</taxon>
        <taxon>Panpulmonata</taxon>
        <taxon>Sacoglossa</taxon>
        <taxon>Placobranchoidea</taxon>
        <taxon>Plakobranchidae</taxon>
        <taxon>Elysia</taxon>
    </lineage>
</organism>
<dbReference type="Proteomes" id="UP001283361">
    <property type="component" value="Unassembled WGS sequence"/>
</dbReference>
<comment type="caution">
    <text evidence="2">The sequence shown here is derived from an EMBL/GenBank/DDBJ whole genome shotgun (WGS) entry which is preliminary data.</text>
</comment>
<evidence type="ECO:0000313" key="3">
    <source>
        <dbReference type="Proteomes" id="UP001283361"/>
    </source>
</evidence>
<feature type="compositionally biased region" description="Basic residues" evidence="1">
    <location>
        <begin position="1"/>
        <end position="16"/>
    </location>
</feature>
<feature type="compositionally biased region" description="Basic residues" evidence="1">
    <location>
        <begin position="428"/>
        <end position="439"/>
    </location>
</feature>
<feature type="compositionally biased region" description="Basic and acidic residues" evidence="1">
    <location>
        <begin position="17"/>
        <end position="27"/>
    </location>
</feature>